<dbReference type="PANTHER" id="PTHR33018:SF31">
    <property type="entry name" value="TRANSPOSASE, PTTA_EN_SPM, PLANT"/>
    <property type="match status" value="1"/>
</dbReference>
<accession>A0A7J6DQD2</accession>
<dbReference type="EMBL" id="JAATIQ010000742">
    <property type="protein sequence ID" value="KAF4348000.1"/>
    <property type="molecule type" value="Genomic_DNA"/>
</dbReference>
<reference evidence="2 3" key="1">
    <citation type="journal article" date="2020" name="bioRxiv">
        <title>Sequence and annotation of 42 cannabis genomes reveals extensive copy number variation in cannabinoid synthesis and pathogen resistance genes.</title>
        <authorList>
            <person name="Mckernan K.J."/>
            <person name="Helbert Y."/>
            <person name="Kane L.T."/>
            <person name="Ebling H."/>
            <person name="Zhang L."/>
            <person name="Liu B."/>
            <person name="Eaton Z."/>
            <person name="Mclaughlin S."/>
            <person name="Kingan S."/>
            <person name="Baybayan P."/>
            <person name="Concepcion G."/>
            <person name="Jordan M."/>
            <person name="Riva A."/>
            <person name="Barbazuk W."/>
            <person name="Harkins T."/>
        </authorList>
    </citation>
    <scope>NUCLEOTIDE SEQUENCE [LARGE SCALE GENOMIC DNA]</scope>
    <source>
        <strain evidence="3">cv. Jamaican Lion 4</strain>
        <tissue evidence="2">Leaf</tissue>
    </source>
</reference>
<keyword evidence="3" id="KW-1185">Reference proteome</keyword>
<evidence type="ECO:0000313" key="2">
    <source>
        <dbReference type="EMBL" id="KAF4348000.1"/>
    </source>
</evidence>
<evidence type="ECO:0000313" key="3">
    <source>
        <dbReference type="Proteomes" id="UP000583929"/>
    </source>
</evidence>
<organism evidence="2 3">
    <name type="scientific">Cannabis sativa</name>
    <name type="common">Hemp</name>
    <name type="synonym">Marijuana</name>
    <dbReference type="NCBI Taxonomy" id="3483"/>
    <lineage>
        <taxon>Eukaryota</taxon>
        <taxon>Viridiplantae</taxon>
        <taxon>Streptophyta</taxon>
        <taxon>Embryophyta</taxon>
        <taxon>Tracheophyta</taxon>
        <taxon>Spermatophyta</taxon>
        <taxon>Magnoliopsida</taxon>
        <taxon>eudicotyledons</taxon>
        <taxon>Gunneridae</taxon>
        <taxon>Pentapetalae</taxon>
        <taxon>rosids</taxon>
        <taxon>fabids</taxon>
        <taxon>Rosales</taxon>
        <taxon>Cannabaceae</taxon>
        <taxon>Cannabis</taxon>
    </lineage>
</organism>
<dbReference type="Proteomes" id="UP000583929">
    <property type="component" value="Unassembled WGS sequence"/>
</dbReference>
<evidence type="ECO:0000256" key="1">
    <source>
        <dbReference type="SAM" id="MobiDB-lite"/>
    </source>
</evidence>
<proteinExistence type="predicted"/>
<feature type="compositionally biased region" description="Basic and acidic residues" evidence="1">
    <location>
        <begin position="84"/>
        <end position="97"/>
    </location>
</feature>
<protein>
    <submittedName>
        <fullName evidence="2">Uncharacterized protein</fullName>
    </submittedName>
</protein>
<dbReference type="AlphaFoldDB" id="A0A7J6DQD2"/>
<gene>
    <name evidence="2" type="ORF">G4B88_026820</name>
</gene>
<name>A0A7J6DQD2_CANSA</name>
<sequence>MNTKGEVEGPAAKIAKRIDKLRKQVEEGVVQVEGKRDVLTMALGTDEHGGWVRAMGFGVTQTKYFNTRRPKRKNTDGSNQASSDLERCVRETEESNRKLQDKVDELIRLISSQHSSVASGSGVGGALNEQPHVDLAFDPVAQPLGAANVYSAPDPIAQPSGAANVYSPSPPHFREEIAPAAALPPSGGSSEETLPCWMHCLLEPSGMVLKVASSHILKEKYLKDGKFFIDMDEYLHKDYRRVYIEEANMENALLPCPIADGSLTTVGQAVNCYVAWPKDYLTPVRKHLTQPPTKILQKQLVKRITKAFEDLLGPPTQPLKHPERPSKAKVHGRYVQPHQTSSIIAFWNFVRRWSNSSIIQFQVDNELFGVADDSIWLAKSDNQKLCTMQYLGAQQ</sequence>
<comment type="caution">
    <text evidence="2">The sequence shown here is derived from an EMBL/GenBank/DDBJ whole genome shotgun (WGS) entry which is preliminary data.</text>
</comment>
<feature type="region of interest" description="Disordered" evidence="1">
    <location>
        <begin position="66"/>
        <end position="97"/>
    </location>
</feature>
<dbReference type="PANTHER" id="PTHR33018">
    <property type="entry name" value="OS10G0338966 PROTEIN-RELATED"/>
    <property type="match status" value="1"/>
</dbReference>